<keyword evidence="6" id="KW-1185">Reference proteome</keyword>
<keyword evidence="3" id="KW-0326">Glycosidase</keyword>
<dbReference type="Pfam" id="PF00332">
    <property type="entry name" value="Glyco_hydro_17"/>
    <property type="match status" value="1"/>
</dbReference>
<dbReference type="InterPro" id="IPR000490">
    <property type="entry name" value="Glyco_hydro_17"/>
</dbReference>
<evidence type="ECO:0000256" key="3">
    <source>
        <dbReference type="ARBA" id="ARBA00023295"/>
    </source>
</evidence>
<protein>
    <submittedName>
        <fullName evidence="5">Uncharacterized protein</fullName>
    </submittedName>
</protein>
<evidence type="ECO:0000313" key="6">
    <source>
        <dbReference type="Proteomes" id="UP001408789"/>
    </source>
</evidence>
<gene>
    <name evidence="5" type="ORF">SSX86_032618</name>
</gene>
<evidence type="ECO:0000256" key="2">
    <source>
        <dbReference type="ARBA" id="ARBA00022801"/>
    </source>
</evidence>
<keyword evidence="2" id="KW-0378">Hydrolase</keyword>
<evidence type="ECO:0000313" key="5">
    <source>
        <dbReference type="EMBL" id="KAK9048419.1"/>
    </source>
</evidence>
<name>A0AAP0GHK5_9ASTR</name>
<proteinExistence type="inferred from homology"/>
<dbReference type="SUPFAM" id="SSF51445">
    <property type="entry name" value="(Trans)glycosidases"/>
    <property type="match status" value="1"/>
</dbReference>
<evidence type="ECO:0000256" key="4">
    <source>
        <dbReference type="RuleBase" id="RU004335"/>
    </source>
</evidence>
<sequence>MVTDNLPPPSVTAKLLQSTSIGKVRLYVTDPMIIKALGNTNIGITIAAANGDILAMAADVSFAKSWIC</sequence>
<organism evidence="5 6">
    <name type="scientific">Deinandra increscens subsp. villosa</name>
    <dbReference type="NCBI Taxonomy" id="3103831"/>
    <lineage>
        <taxon>Eukaryota</taxon>
        <taxon>Viridiplantae</taxon>
        <taxon>Streptophyta</taxon>
        <taxon>Embryophyta</taxon>
        <taxon>Tracheophyta</taxon>
        <taxon>Spermatophyta</taxon>
        <taxon>Magnoliopsida</taxon>
        <taxon>eudicotyledons</taxon>
        <taxon>Gunneridae</taxon>
        <taxon>Pentapetalae</taxon>
        <taxon>asterids</taxon>
        <taxon>campanulids</taxon>
        <taxon>Asterales</taxon>
        <taxon>Asteraceae</taxon>
        <taxon>Asteroideae</taxon>
        <taxon>Heliantheae alliance</taxon>
        <taxon>Madieae</taxon>
        <taxon>Madiinae</taxon>
        <taxon>Deinandra</taxon>
    </lineage>
</organism>
<dbReference type="GO" id="GO:0004553">
    <property type="term" value="F:hydrolase activity, hydrolyzing O-glycosyl compounds"/>
    <property type="evidence" value="ECO:0007669"/>
    <property type="project" value="InterPro"/>
</dbReference>
<evidence type="ECO:0000256" key="1">
    <source>
        <dbReference type="ARBA" id="ARBA00008773"/>
    </source>
</evidence>
<dbReference type="AlphaFoldDB" id="A0AAP0GHK5"/>
<dbReference type="InterPro" id="IPR044965">
    <property type="entry name" value="Glyco_hydro_17_plant"/>
</dbReference>
<dbReference type="PANTHER" id="PTHR32227">
    <property type="entry name" value="GLUCAN ENDO-1,3-BETA-GLUCOSIDASE BG1-RELATED-RELATED"/>
    <property type="match status" value="1"/>
</dbReference>
<dbReference type="InterPro" id="IPR017853">
    <property type="entry name" value="GH"/>
</dbReference>
<dbReference type="Gene3D" id="3.20.20.80">
    <property type="entry name" value="Glycosidases"/>
    <property type="match status" value="1"/>
</dbReference>
<dbReference type="Proteomes" id="UP001408789">
    <property type="component" value="Unassembled WGS sequence"/>
</dbReference>
<reference evidence="5 6" key="1">
    <citation type="submission" date="2024-04" db="EMBL/GenBank/DDBJ databases">
        <title>The reference genome of an endangered Asteraceae, Deinandra increscens subsp. villosa, native to the Central Coast of California.</title>
        <authorList>
            <person name="Guilliams M."/>
            <person name="Hasenstab-Lehman K."/>
            <person name="Meyer R."/>
            <person name="Mcevoy S."/>
        </authorList>
    </citation>
    <scope>NUCLEOTIDE SEQUENCE [LARGE SCALE GENOMIC DNA]</scope>
    <source>
        <tissue evidence="5">Leaf</tissue>
    </source>
</reference>
<comment type="caution">
    <text evidence="5">The sequence shown here is derived from an EMBL/GenBank/DDBJ whole genome shotgun (WGS) entry which is preliminary data.</text>
</comment>
<dbReference type="EMBL" id="JBCNJP010012444">
    <property type="protein sequence ID" value="KAK9048419.1"/>
    <property type="molecule type" value="Genomic_DNA"/>
</dbReference>
<accession>A0AAP0GHK5</accession>
<comment type="similarity">
    <text evidence="1 4">Belongs to the glycosyl hydrolase 17 family.</text>
</comment>
<dbReference type="GO" id="GO:0005975">
    <property type="term" value="P:carbohydrate metabolic process"/>
    <property type="evidence" value="ECO:0007669"/>
    <property type="project" value="InterPro"/>
</dbReference>